<dbReference type="Proteomes" id="UP000008068">
    <property type="component" value="Unassembled WGS sequence"/>
</dbReference>
<accession>G0MA64</accession>
<evidence type="ECO:0000313" key="3">
    <source>
        <dbReference type="Proteomes" id="UP000008068"/>
    </source>
</evidence>
<evidence type="ECO:0000313" key="2">
    <source>
        <dbReference type="EMBL" id="EGT30958.1"/>
    </source>
</evidence>
<dbReference type="HOGENOM" id="CLU_1062563_0_0_1"/>
<keyword evidence="3" id="KW-1185">Reference proteome</keyword>
<gene>
    <name evidence="2" type="ORF">CAEBREN_08728</name>
</gene>
<dbReference type="InParanoid" id="G0MA64"/>
<dbReference type="EMBL" id="GL379787">
    <property type="protein sequence ID" value="EGT30958.1"/>
    <property type="molecule type" value="Genomic_DNA"/>
</dbReference>
<evidence type="ECO:0000256" key="1">
    <source>
        <dbReference type="SAM" id="Coils"/>
    </source>
</evidence>
<sequence>MYKPTADFYISRARIQKMLDFKIECAGIIFDSFEKRDKFLEPNRKLRNELMCQIKDEMKLSGTKHEKDGKQLKNELIQIRKELKQSEEKREKDDRKLRNEQMSETIKELRLSEKKREEKSQNLVNEIVYPMRKELELGRAKLDEDGQKLRNEWMDRFESQAQQAENRISETNEKIESMNRKLAHFNSSFNEKFDYLGELFSAMQSGEQTEGLNIQKKLAEIDDKFNEKWAKMTFRADWMDRKTERILTILTFIFIFVYMKFF</sequence>
<dbReference type="AlphaFoldDB" id="G0MA64"/>
<protein>
    <submittedName>
        <fullName evidence="2">Uncharacterized protein</fullName>
    </submittedName>
</protein>
<feature type="coiled-coil region" evidence="1">
    <location>
        <begin position="132"/>
        <end position="181"/>
    </location>
</feature>
<reference evidence="3" key="1">
    <citation type="submission" date="2011-07" db="EMBL/GenBank/DDBJ databases">
        <authorList>
            <consortium name="Caenorhabditis brenneri Sequencing and Analysis Consortium"/>
            <person name="Wilson R.K."/>
        </authorList>
    </citation>
    <scope>NUCLEOTIDE SEQUENCE [LARGE SCALE GENOMIC DNA]</scope>
    <source>
        <strain evidence="3">PB2801</strain>
    </source>
</reference>
<proteinExistence type="predicted"/>
<organism evidence="3">
    <name type="scientific">Caenorhabditis brenneri</name>
    <name type="common">Nematode worm</name>
    <dbReference type="NCBI Taxonomy" id="135651"/>
    <lineage>
        <taxon>Eukaryota</taxon>
        <taxon>Metazoa</taxon>
        <taxon>Ecdysozoa</taxon>
        <taxon>Nematoda</taxon>
        <taxon>Chromadorea</taxon>
        <taxon>Rhabditida</taxon>
        <taxon>Rhabditina</taxon>
        <taxon>Rhabditomorpha</taxon>
        <taxon>Rhabditoidea</taxon>
        <taxon>Rhabditidae</taxon>
        <taxon>Peloderinae</taxon>
        <taxon>Caenorhabditis</taxon>
    </lineage>
</organism>
<keyword evidence="1" id="KW-0175">Coiled coil</keyword>
<name>G0MA64_CAEBE</name>
<feature type="coiled-coil region" evidence="1">
    <location>
        <begin position="69"/>
        <end position="96"/>
    </location>
</feature>